<dbReference type="InParanoid" id="E4XIT9"/>
<dbReference type="OrthoDB" id="1584384at2759"/>
<keyword evidence="7" id="KW-0653">Protein transport</keyword>
<organism evidence="10 11">
    <name type="scientific">Oikopleura dioica</name>
    <name type="common">Tunicate</name>
    <dbReference type="NCBI Taxonomy" id="34765"/>
    <lineage>
        <taxon>Eukaryota</taxon>
        <taxon>Metazoa</taxon>
        <taxon>Chordata</taxon>
        <taxon>Tunicata</taxon>
        <taxon>Appendicularia</taxon>
        <taxon>Copelata</taxon>
        <taxon>Oikopleuridae</taxon>
        <taxon>Oikopleura</taxon>
    </lineage>
</organism>
<dbReference type="EMBL" id="FN653056">
    <property type="protein sequence ID" value="CBY24623.1"/>
    <property type="molecule type" value="Genomic_DNA"/>
</dbReference>
<proteinExistence type="inferred from homology"/>
<dbReference type="GO" id="GO:0005829">
    <property type="term" value="C:cytosol"/>
    <property type="evidence" value="ECO:0007669"/>
    <property type="project" value="TreeGrafter"/>
</dbReference>
<dbReference type="InterPro" id="IPR007135">
    <property type="entry name" value="Atg3/Atg10"/>
</dbReference>
<dbReference type="GO" id="GO:0044804">
    <property type="term" value="P:nucleophagy"/>
    <property type="evidence" value="ECO:0007669"/>
    <property type="project" value="TreeGrafter"/>
</dbReference>
<evidence type="ECO:0000256" key="4">
    <source>
        <dbReference type="ARBA" id="ARBA00022448"/>
    </source>
</evidence>
<dbReference type="Gene3D" id="3.30.1460.50">
    <property type="match status" value="1"/>
</dbReference>
<evidence type="ECO:0000256" key="9">
    <source>
        <dbReference type="ARBA" id="ARBA00034553"/>
    </source>
</evidence>
<evidence type="ECO:0000313" key="10">
    <source>
        <dbReference type="EMBL" id="CBY24623.1"/>
    </source>
</evidence>
<dbReference type="GO" id="GO:0000422">
    <property type="term" value="P:autophagy of mitochondrion"/>
    <property type="evidence" value="ECO:0007669"/>
    <property type="project" value="TreeGrafter"/>
</dbReference>
<comment type="subcellular location">
    <subcellularLocation>
        <location evidence="1">Cytoplasm</location>
    </subcellularLocation>
</comment>
<dbReference type="GO" id="GO:0015031">
    <property type="term" value="P:protein transport"/>
    <property type="evidence" value="ECO:0007669"/>
    <property type="project" value="UniProtKB-KW"/>
</dbReference>
<dbReference type="GO" id="GO:0000045">
    <property type="term" value="P:autophagosome assembly"/>
    <property type="evidence" value="ECO:0007669"/>
    <property type="project" value="TreeGrafter"/>
</dbReference>
<reference evidence="10 11" key="1">
    <citation type="journal article" date="2010" name="Science">
        <title>Plasticity of animal genome architecture unmasked by rapid evolution of a pelagic tunicate.</title>
        <authorList>
            <person name="Denoeud F."/>
            <person name="Henriet S."/>
            <person name="Mungpakdee S."/>
            <person name="Aury J.M."/>
            <person name="Da Silva C."/>
            <person name="Brinkmann H."/>
            <person name="Mikhaleva J."/>
            <person name="Olsen L.C."/>
            <person name="Jubin C."/>
            <person name="Canestro C."/>
            <person name="Bouquet J.M."/>
            <person name="Danks G."/>
            <person name="Poulain J."/>
            <person name="Campsteijn C."/>
            <person name="Adamski M."/>
            <person name="Cross I."/>
            <person name="Yadetie F."/>
            <person name="Muffato M."/>
            <person name="Louis A."/>
            <person name="Butcher S."/>
            <person name="Tsagkogeorga G."/>
            <person name="Konrad A."/>
            <person name="Singh S."/>
            <person name="Jensen M.F."/>
            <person name="Cong E.H."/>
            <person name="Eikeseth-Otteraa H."/>
            <person name="Noel B."/>
            <person name="Anthouard V."/>
            <person name="Porcel B.M."/>
            <person name="Kachouri-Lafond R."/>
            <person name="Nishino A."/>
            <person name="Ugolini M."/>
            <person name="Chourrout P."/>
            <person name="Nishida H."/>
            <person name="Aasland R."/>
            <person name="Huzurbazar S."/>
            <person name="Westhof E."/>
            <person name="Delsuc F."/>
            <person name="Lehrach H."/>
            <person name="Reinhardt R."/>
            <person name="Weissenbach J."/>
            <person name="Roy S.W."/>
            <person name="Artiguenave F."/>
            <person name="Postlethwait J.H."/>
            <person name="Manak J.R."/>
            <person name="Thompson E.M."/>
            <person name="Jaillon O."/>
            <person name="Du Pasquier L."/>
            <person name="Boudinot P."/>
            <person name="Liberles D.A."/>
            <person name="Volff J.N."/>
            <person name="Philippe H."/>
            <person name="Lenhard B."/>
            <person name="Roest Crollius H."/>
            <person name="Wincker P."/>
            <person name="Chourrout D."/>
        </authorList>
    </citation>
    <scope>NUCLEOTIDE SEQUENCE [LARGE SCALE GENOMIC DNA]</scope>
</reference>
<keyword evidence="4" id="KW-0813">Transport</keyword>
<sequence length="282" mass="32267">MSLQNAWNSVKSVGLDVAESLTPVLKTSKFRETGVLTPDEFVFAGDHLVSTCPTWKWGSGESDKLKPYLPKDKQFLITKSVPCHRRCKDIEYNNAFEKLVDDEDGDGGWVDTHHGEVTENVDAVEVAEAVVSDESDDEALDMEDMNLEDEDLVVPVQRMDDSIKKTRTYDLSITYDKYYQTPRLWLTGYNEEGLPLNKDRIFEDLSQEHANKTVTFEQHSSLNSQQCSVHPCRHAEVMKKLIQTVQEGGRVLEVHEYILIFLKFIQAVIPTIEYDFTKSFHL</sequence>
<dbReference type="Pfam" id="PF03987">
    <property type="entry name" value="Autophagy_act_C"/>
    <property type="match status" value="1"/>
</dbReference>
<protein>
    <recommendedName>
        <fullName evidence="3">Ubiquitin-like-conjugating enzyme ATG3</fullName>
    </recommendedName>
    <alternativeName>
        <fullName evidence="9">Autophagy-related protein 3</fullName>
    </alternativeName>
</protein>
<dbReference type="FunCoup" id="E4XIT9">
    <property type="interactions" value="1240"/>
</dbReference>
<dbReference type="PANTHER" id="PTHR12866">
    <property type="entry name" value="UBIQUITIN-LIKE-CONJUGATING ENZYME ATG3"/>
    <property type="match status" value="1"/>
</dbReference>
<name>E4XIT9_OIKDI</name>
<dbReference type="GO" id="GO:0000407">
    <property type="term" value="C:phagophore assembly site"/>
    <property type="evidence" value="ECO:0007669"/>
    <property type="project" value="TreeGrafter"/>
</dbReference>
<evidence type="ECO:0000256" key="6">
    <source>
        <dbReference type="ARBA" id="ARBA00022786"/>
    </source>
</evidence>
<keyword evidence="5" id="KW-0963">Cytoplasm</keyword>
<evidence type="ECO:0000256" key="2">
    <source>
        <dbReference type="ARBA" id="ARBA00007683"/>
    </source>
</evidence>
<accession>E4XIT9</accession>
<evidence type="ECO:0000256" key="7">
    <source>
        <dbReference type="ARBA" id="ARBA00022927"/>
    </source>
</evidence>
<dbReference type="AlphaFoldDB" id="E4XIT9"/>
<dbReference type="GO" id="GO:0019776">
    <property type="term" value="F:Atg8-family ligase activity"/>
    <property type="evidence" value="ECO:0007669"/>
    <property type="project" value="TreeGrafter"/>
</dbReference>
<evidence type="ECO:0000313" key="11">
    <source>
        <dbReference type="Proteomes" id="UP000001307"/>
    </source>
</evidence>
<gene>
    <name evidence="10" type="ORF">GSOID_T00012515001</name>
</gene>
<keyword evidence="8" id="KW-0072">Autophagy</keyword>
<dbReference type="GO" id="GO:0061723">
    <property type="term" value="P:glycophagy"/>
    <property type="evidence" value="ECO:0007669"/>
    <property type="project" value="TreeGrafter"/>
</dbReference>
<comment type="similarity">
    <text evidence="2">Belongs to the ATG3 family.</text>
</comment>
<evidence type="ECO:0000256" key="3">
    <source>
        <dbReference type="ARBA" id="ARBA00017573"/>
    </source>
</evidence>
<dbReference type="PANTHER" id="PTHR12866:SF2">
    <property type="entry name" value="UBIQUITIN-LIKE-CONJUGATING ENZYME ATG3"/>
    <property type="match status" value="1"/>
</dbReference>
<evidence type="ECO:0000256" key="1">
    <source>
        <dbReference type="ARBA" id="ARBA00004496"/>
    </source>
</evidence>
<keyword evidence="6" id="KW-0833">Ubl conjugation pathway</keyword>
<keyword evidence="11" id="KW-1185">Reference proteome</keyword>
<evidence type="ECO:0000256" key="5">
    <source>
        <dbReference type="ARBA" id="ARBA00022490"/>
    </source>
</evidence>
<evidence type="ECO:0000256" key="8">
    <source>
        <dbReference type="ARBA" id="ARBA00023006"/>
    </source>
</evidence>
<dbReference type="Proteomes" id="UP000001307">
    <property type="component" value="Unassembled WGS sequence"/>
</dbReference>